<protein>
    <submittedName>
        <fullName evidence="1">Aur1O</fullName>
    </submittedName>
</protein>
<dbReference type="AlphaFoldDB" id="A0A9W4H8N5"/>
<organism evidence="1 2">
    <name type="scientific">Actinacidiphila bryophytorum</name>
    <dbReference type="NCBI Taxonomy" id="1436133"/>
    <lineage>
        <taxon>Bacteria</taxon>
        <taxon>Bacillati</taxon>
        <taxon>Actinomycetota</taxon>
        <taxon>Actinomycetes</taxon>
        <taxon>Kitasatosporales</taxon>
        <taxon>Streptomycetaceae</taxon>
        <taxon>Actinacidiphila</taxon>
    </lineage>
</organism>
<evidence type="ECO:0000313" key="1">
    <source>
        <dbReference type="EMBL" id="CAG7658164.1"/>
    </source>
</evidence>
<reference evidence="1" key="1">
    <citation type="submission" date="2021-06" db="EMBL/GenBank/DDBJ databases">
        <authorList>
            <person name="Arsene-Ploetze F."/>
        </authorList>
    </citation>
    <scope>NUCLEOTIDE SEQUENCE</scope>
    <source>
        <strain evidence="1">SBRY1</strain>
    </source>
</reference>
<proteinExistence type="predicted"/>
<name>A0A9W4H8N5_9ACTN</name>
<gene>
    <name evidence="1" type="ORF">SBRY_90168</name>
</gene>
<dbReference type="Proteomes" id="UP001153328">
    <property type="component" value="Unassembled WGS sequence"/>
</dbReference>
<dbReference type="RefSeq" id="WP_205046307.1">
    <property type="nucleotide sequence ID" value="NZ_JAFFIX010000014.1"/>
</dbReference>
<accession>A0A9W4H8N5</accession>
<keyword evidence="2" id="KW-1185">Reference proteome</keyword>
<sequence length="215" mass="23288">MSQRHELVGSRKPLCEGEACSKNGTGPGRRHGTVPGLRLCPGCREQLVTALADLPALYTACERVLSGGISRRPRETRAAGPSHGLPFNGAAADVRAEIVTCLSSWSGLVADGRHLTAPQRSVQVLAGFLHRNADRLAAHPAVAEATEEIARLTRRARRVAYPDQAGRLWSAPTGTVYRLASQQRRRRRSRAGRTYYAESDVRVSFSRRAGLSSAP</sequence>
<comment type="caution">
    <text evidence="1">The sequence shown here is derived from an EMBL/GenBank/DDBJ whole genome shotgun (WGS) entry which is preliminary data.</text>
</comment>
<dbReference type="EMBL" id="CAJVAX010000023">
    <property type="protein sequence ID" value="CAG7658164.1"/>
    <property type="molecule type" value="Genomic_DNA"/>
</dbReference>
<evidence type="ECO:0000313" key="2">
    <source>
        <dbReference type="Proteomes" id="UP001153328"/>
    </source>
</evidence>